<dbReference type="Proteomes" id="UP000217209">
    <property type="component" value="Chromosome"/>
</dbReference>
<keyword evidence="1" id="KW-1133">Transmembrane helix</keyword>
<dbReference type="RefSeq" id="WP_095660989.1">
    <property type="nucleotide sequence ID" value="NZ_CP019688.1"/>
</dbReference>
<dbReference type="KEGG" id="cgv:CGLAU_02730"/>
<evidence type="ECO:0000313" key="2">
    <source>
        <dbReference type="EMBL" id="AQQ14531.1"/>
    </source>
</evidence>
<feature type="transmembrane region" description="Helical" evidence="1">
    <location>
        <begin position="56"/>
        <end position="75"/>
    </location>
</feature>
<sequence length="151" mass="17032">MARQVEFRVGEGEVVLADVNAPLSTLIFPLLELVVLTGVAWIAIGWMDITPGIPPVVRNLVVALWALLAFLRFLLPLLRTRRRRFIVTDRRVLARGRSGSVDSIPLRQIHSVRRSRGGIDLGIYGFGSPIHFEHVGKSRQVEKVLHSRLRR</sequence>
<name>A0A1Q2HUM5_9CORY</name>
<dbReference type="OrthoDB" id="4413216at2"/>
<evidence type="ECO:0000313" key="3">
    <source>
        <dbReference type="Proteomes" id="UP000217209"/>
    </source>
</evidence>
<organism evidence="2 3">
    <name type="scientific">Corynebacterium glaucum</name>
    <dbReference type="NCBI Taxonomy" id="187491"/>
    <lineage>
        <taxon>Bacteria</taxon>
        <taxon>Bacillati</taxon>
        <taxon>Actinomycetota</taxon>
        <taxon>Actinomycetes</taxon>
        <taxon>Mycobacteriales</taxon>
        <taxon>Corynebacteriaceae</taxon>
        <taxon>Corynebacterium</taxon>
    </lineage>
</organism>
<reference evidence="2 3" key="1">
    <citation type="submission" date="2016-12" db="EMBL/GenBank/DDBJ databases">
        <authorList>
            <person name="Song W.-J."/>
            <person name="Kurnit D.M."/>
        </authorList>
    </citation>
    <scope>NUCLEOTIDE SEQUENCE [LARGE SCALE GENOMIC DNA]</scope>
    <source>
        <strain evidence="2 3">DSM 30827</strain>
    </source>
</reference>
<dbReference type="EMBL" id="CP019688">
    <property type="protein sequence ID" value="AQQ14531.1"/>
    <property type="molecule type" value="Genomic_DNA"/>
</dbReference>
<protein>
    <recommendedName>
        <fullName evidence="4">Bacterial membrane flanked domain protein</fullName>
    </recommendedName>
</protein>
<evidence type="ECO:0008006" key="4">
    <source>
        <dbReference type="Google" id="ProtNLM"/>
    </source>
</evidence>
<proteinExistence type="predicted"/>
<feature type="transmembrane region" description="Helical" evidence="1">
    <location>
        <begin position="21"/>
        <end position="44"/>
    </location>
</feature>
<evidence type="ECO:0000256" key="1">
    <source>
        <dbReference type="SAM" id="Phobius"/>
    </source>
</evidence>
<keyword evidence="1" id="KW-0472">Membrane</keyword>
<dbReference type="AlphaFoldDB" id="A0A1Q2HUM5"/>
<keyword evidence="1" id="KW-0812">Transmembrane</keyword>
<accession>A0A1Q2HUM5</accession>
<keyword evidence="3" id="KW-1185">Reference proteome</keyword>
<gene>
    <name evidence="2" type="ORF">CGLAU_02730</name>
</gene>